<sequence length="359" mass="36317">MEIFALENALEAYGEGTVLAAAGLTVGLVFGAAAQRSRFCLRAATVEVFARRPGERMAVWLLVFFSALAATQGAIVAGWLDVSGARQIAAEGSMSGAIAGGLMFGAGMILARGCASRLLVLSGTGNMRALVTGLVVTLVAQASYRGVLAPLREDISRIWTVAGGADRDLASLAGLGHGSVVLFALTGLAAAAALALASHTGLGTAFAAVVTGLAVALGWLATWAVASTSFEVVPISSVTFTGPSTDTLMALVTQPDLPLSFGIGLVPGVFLGSLAMAVLRHEWRIERFGPDTPMETYLLGAVLMGFGAMLAGGCAVGAGVSGGAILSLTAWVAAVSMWAGSFAMQAILRVADARRTAAA</sequence>
<keyword evidence="6 9" id="KW-1133">Transmembrane helix</keyword>
<evidence type="ECO:0000256" key="8">
    <source>
        <dbReference type="ARBA" id="ARBA00035655"/>
    </source>
</evidence>
<evidence type="ECO:0000256" key="4">
    <source>
        <dbReference type="ARBA" id="ARBA00022519"/>
    </source>
</evidence>
<reference evidence="10 11" key="1">
    <citation type="submission" date="2018-05" db="EMBL/GenBank/DDBJ databases">
        <title>Genomic Encyclopedia of Type Strains, Phase IV (KMG-IV): sequencing the most valuable type-strain genomes for metagenomic binning, comparative biology and taxonomic classification.</title>
        <authorList>
            <person name="Goeker M."/>
        </authorList>
    </citation>
    <scope>NUCLEOTIDE SEQUENCE [LARGE SCALE GENOMIC DNA]</scope>
    <source>
        <strain evidence="10 11">DSM 103371</strain>
    </source>
</reference>
<feature type="transmembrane region" description="Helical" evidence="9">
    <location>
        <begin position="257"/>
        <end position="277"/>
    </location>
</feature>
<dbReference type="KEGG" id="salo:EF888_18510"/>
<keyword evidence="7 9" id="KW-0472">Membrane</keyword>
<comment type="caution">
    <text evidence="10">The sequence shown here is derived from an EMBL/GenBank/DDBJ whole genome shotgun (WGS) entry which is preliminary data.</text>
</comment>
<gene>
    <name evidence="10" type="ORF">C8D95_10517</name>
</gene>
<dbReference type="OrthoDB" id="5342349at2"/>
<protein>
    <submittedName>
        <fullName evidence="10">Sulfur transporter</fullName>
    </submittedName>
</protein>
<keyword evidence="4" id="KW-0997">Cell inner membrane</keyword>
<evidence type="ECO:0000256" key="6">
    <source>
        <dbReference type="ARBA" id="ARBA00022989"/>
    </source>
</evidence>
<evidence type="ECO:0000313" key="10">
    <source>
        <dbReference type="EMBL" id="PWK55955.1"/>
    </source>
</evidence>
<name>A0A316G6Y8_9RHOB</name>
<evidence type="ECO:0000256" key="3">
    <source>
        <dbReference type="ARBA" id="ARBA00022475"/>
    </source>
</evidence>
<evidence type="ECO:0000313" key="11">
    <source>
        <dbReference type="Proteomes" id="UP000245390"/>
    </source>
</evidence>
<dbReference type="Pfam" id="PF04143">
    <property type="entry name" value="Sulf_transp"/>
    <property type="match status" value="1"/>
</dbReference>
<organism evidence="10 11">
    <name type="scientific">Silicimonas algicola</name>
    <dbReference type="NCBI Taxonomy" id="1826607"/>
    <lineage>
        <taxon>Bacteria</taxon>
        <taxon>Pseudomonadati</taxon>
        <taxon>Pseudomonadota</taxon>
        <taxon>Alphaproteobacteria</taxon>
        <taxon>Rhodobacterales</taxon>
        <taxon>Paracoccaceae</taxon>
    </lineage>
</organism>
<keyword evidence="5 9" id="KW-0812">Transmembrane</keyword>
<evidence type="ECO:0000256" key="5">
    <source>
        <dbReference type="ARBA" id="ARBA00022692"/>
    </source>
</evidence>
<dbReference type="InterPro" id="IPR007272">
    <property type="entry name" value="Sulf_transp_TsuA/YedE"/>
</dbReference>
<evidence type="ECO:0000256" key="7">
    <source>
        <dbReference type="ARBA" id="ARBA00023136"/>
    </source>
</evidence>
<dbReference type="PANTHER" id="PTHR30574">
    <property type="entry name" value="INNER MEMBRANE PROTEIN YEDE"/>
    <property type="match status" value="1"/>
</dbReference>
<comment type="similarity">
    <text evidence="8">Belongs to the TsuA/YedE (TC 9.B.102) family.</text>
</comment>
<evidence type="ECO:0000256" key="9">
    <source>
        <dbReference type="SAM" id="Phobius"/>
    </source>
</evidence>
<feature type="transmembrane region" description="Helical" evidence="9">
    <location>
        <begin position="127"/>
        <end position="144"/>
    </location>
</feature>
<dbReference type="GO" id="GO:0005886">
    <property type="term" value="C:plasma membrane"/>
    <property type="evidence" value="ECO:0007669"/>
    <property type="project" value="UniProtKB-SubCell"/>
</dbReference>
<feature type="transmembrane region" description="Helical" evidence="9">
    <location>
        <begin position="12"/>
        <end position="33"/>
    </location>
</feature>
<feature type="transmembrane region" description="Helical" evidence="9">
    <location>
        <begin position="324"/>
        <end position="348"/>
    </location>
</feature>
<keyword evidence="2" id="KW-0813">Transport</keyword>
<feature type="transmembrane region" description="Helical" evidence="9">
    <location>
        <begin position="204"/>
        <end position="226"/>
    </location>
</feature>
<evidence type="ECO:0000256" key="1">
    <source>
        <dbReference type="ARBA" id="ARBA00004429"/>
    </source>
</evidence>
<dbReference type="AlphaFoldDB" id="A0A316G6Y8"/>
<feature type="transmembrane region" description="Helical" evidence="9">
    <location>
        <begin position="92"/>
        <end position="115"/>
    </location>
</feature>
<dbReference type="RefSeq" id="WP_109759401.1">
    <property type="nucleotide sequence ID" value="NZ_CP034588.1"/>
</dbReference>
<comment type="subcellular location">
    <subcellularLocation>
        <location evidence="1">Cell inner membrane</location>
        <topology evidence="1">Multi-pass membrane protein</topology>
    </subcellularLocation>
</comment>
<dbReference type="EMBL" id="QGGV01000005">
    <property type="protein sequence ID" value="PWK55955.1"/>
    <property type="molecule type" value="Genomic_DNA"/>
</dbReference>
<proteinExistence type="inferred from homology"/>
<feature type="transmembrane region" description="Helical" evidence="9">
    <location>
        <begin position="175"/>
        <end position="197"/>
    </location>
</feature>
<dbReference type="Proteomes" id="UP000245390">
    <property type="component" value="Unassembled WGS sequence"/>
</dbReference>
<feature type="transmembrane region" description="Helical" evidence="9">
    <location>
        <begin position="59"/>
        <end position="80"/>
    </location>
</feature>
<keyword evidence="11" id="KW-1185">Reference proteome</keyword>
<keyword evidence="3" id="KW-1003">Cell membrane</keyword>
<feature type="transmembrane region" description="Helical" evidence="9">
    <location>
        <begin position="297"/>
        <end position="318"/>
    </location>
</feature>
<accession>A0A316G6Y8</accession>
<evidence type="ECO:0000256" key="2">
    <source>
        <dbReference type="ARBA" id="ARBA00022448"/>
    </source>
</evidence>
<dbReference type="PANTHER" id="PTHR30574:SF1">
    <property type="entry name" value="SULPHUR TRANSPORT DOMAIN-CONTAINING PROTEIN"/>
    <property type="match status" value="1"/>
</dbReference>